<reference evidence="1" key="1">
    <citation type="submission" date="2023-01" db="EMBL/GenBank/DDBJ databases">
        <title>Genomic dissection of endemic carbapenem resistance: metallo-beta-lactamase gene dissemination through clonal, plasmid and integron transfer pathways.</title>
        <authorList>
            <person name="Macesic N."/>
        </authorList>
    </citation>
    <scope>NUCLEOTIDE SEQUENCE</scope>
    <source>
        <strain evidence="2">CPO382</strain>
        <strain evidence="1">CPO573</strain>
    </source>
</reference>
<accession>A0AAW6XFB1</accession>
<organism evidence="1 3">
    <name type="scientific">Serratia nevei</name>
    <dbReference type="NCBI Taxonomy" id="2703794"/>
    <lineage>
        <taxon>Bacteria</taxon>
        <taxon>Pseudomonadati</taxon>
        <taxon>Pseudomonadota</taxon>
        <taxon>Gammaproteobacteria</taxon>
        <taxon>Enterobacterales</taxon>
        <taxon>Yersiniaceae</taxon>
        <taxon>Serratia</taxon>
    </lineage>
</organism>
<name>A0AAW6XFB1_9GAMM</name>
<dbReference type="RefSeq" id="WP_201621383.1">
    <property type="nucleotide sequence ID" value="NZ_JARTLO010000086.1"/>
</dbReference>
<dbReference type="EMBL" id="JARTOI010000132">
    <property type="protein sequence ID" value="MDK5174247.1"/>
    <property type="molecule type" value="Genomic_DNA"/>
</dbReference>
<dbReference type="AlphaFoldDB" id="A0AAW6XFB1"/>
<proteinExistence type="predicted"/>
<dbReference type="Proteomes" id="UP001174748">
    <property type="component" value="Unassembled WGS sequence"/>
</dbReference>
<evidence type="ECO:0000313" key="3">
    <source>
        <dbReference type="Proteomes" id="UP001173597"/>
    </source>
</evidence>
<sequence>MRKLLSGLGIKSKKILNFFGYLMNRNYTVNTRFGKKKTLKPDSNDKVFTSFSGTNTFSYKGIVVVKKGGCYTVKEAKLQGYASRFLSGVFTDARSLALAFDSALSDVDKDKHYALRAKNQNIQCPHCRSIYLLYKSMQSEQYGEVYIECPHCQEVHPSDSVSRVDWPLYFHTLFIT</sequence>
<gene>
    <name evidence="1" type="ORF">P9854_27455</name>
    <name evidence="2" type="ORF">P9921_27970</name>
</gene>
<evidence type="ECO:0000313" key="1">
    <source>
        <dbReference type="EMBL" id="MDK4769473.1"/>
    </source>
</evidence>
<evidence type="ECO:0000313" key="4">
    <source>
        <dbReference type="Proteomes" id="UP001174748"/>
    </source>
</evidence>
<keyword evidence="4" id="KW-1185">Reference proteome</keyword>
<evidence type="ECO:0000313" key="2">
    <source>
        <dbReference type="EMBL" id="MDK5174247.1"/>
    </source>
</evidence>
<dbReference type="EMBL" id="JARTLO010000086">
    <property type="protein sequence ID" value="MDK4769473.1"/>
    <property type="molecule type" value="Genomic_DNA"/>
</dbReference>
<protein>
    <submittedName>
        <fullName evidence="1">Uncharacterized protein</fullName>
    </submittedName>
</protein>
<dbReference type="Proteomes" id="UP001173597">
    <property type="component" value="Unassembled WGS sequence"/>
</dbReference>
<comment type="caution">
    <text evidence="1">The sequence shown here is derived from an EMBL/GenBank/DDBJ whole genome shotgun (WGS) entry which is preliminary data.</text>
</comment>